<evidence type="ECO:0000313" key="2">
    <source>
        <dbReference type="EMBL" id="SCB75210.1"/>
    </source>
</evidence>
<name>A0A1C3YYT0_9LACO</name>
<dbReference type="OrthoDB" id="2151992at2"/>
<protein>
    <recommendedName>
        <fullName evidence="4">DUF2975 domain-containing protein</fullName>
    </recommendedName>
</protein>
<feature type="transmembrane region" description="Helical" evidence="1">
    <location>
        <begin position="68"/>
        <end position="91"/>
    </location>
</feature>
<keyword evidence="1" id="KW-0472">Membrane</keyword>
<accession>A0A1C3YYT0</accession>
<evidence type="ECO:0008006" key="4">
    <source>
        <dbReference type="Google" id="ProtNLM"/>
    </source>
</evidence>
<dbReference type="Proteomes" id="UP000199268">
    <property type="component" value="Unassembled WGS sequence"/>
</dbReference>
<proteinExistence type="predicted"/>
<dbReference type="STRING" id="1505725.GA0061074_101210"/>
<sequence length="187" mass="21472">MIKIKIKNISLAIFKVLTWLVQLLLIVATLQNIYWLVRTISYASDSMYSRFFVFYLRAIAPNTLGQQLLSSVTIIIHLIIISMLFIIMTVIRKLITSIQQGNYFTTINLRYIKSLLVASTTAVITHLIQLVILYPCIAANDLHLSAIRRNDSVGLWIVELLFVVILYVVYQVFDSGMKLKIENNEFV</sequence>
<dbReference type="RefSeq" id="WP_092461252.1">
    <property type="nucleotide sequence ID" value="NZ_BJEE01000002.1"/>
</dbReference>
<reference evidence="3" key="1">
    <citation type="submission" date="2016-08" db="EMBL/GenBank/DDBJ databases">
        <authorList>
            <person name="Varghese N."/>
            <person name="Submissions Spin"/>
        </authorList>
    </citation>
    <scope>NUCLEOTIDE SEQUENCE [LARGE SCALE GENOMIC DNA]</scope>
    <source>
        <strain evidence="3">R-53094</strain>
    </source>
</reference>
<keyword evidence="1" id="KW-0812">Transmembrane</keyword>
<evidence type="ECO:0000313" key="3">
    <source>
        <dbReference type="Proteomes" id="UP000199268"/>
    </source>
</evidence>
<feature type="transmembrane region" description="Helical" evidence="1">
    <location>
        <begin position="153"/>
        <end position="173"/>
    </location>
</feature>
<feature type="transmembrane region" description="Helical" evidence="1">
    <location>
        <begin position="12"/>
        <end position="37"/>
    </location>
</feature>
<keyword evidence="3" id="KW-1185">Reference proteome</keyword>
<evidence type="ECO:0000256" key="1">
    <source>
        <dbReference type="SAM" id="Phobius"/>
    </source>
</evidence>
<dbReference type="InterPro" id="IPR021354">
    <property type="entry name" value="DUF2975"/>
</dbReference>
<feature type="transmembrane region" description="Helical" evidence="1">
    <location>
        <begin position="111"/>
        <end position="133"/>
    </location>
</feature>
<dbReference type="EMBL" id="FMAO01000001">
    <property type="protein sequence ID" value="SCB75210.1"/>
    <property type="molecule type" value="Genomic_DNA"/>
</dbReference>
<gene>
    <name evidence="2" type="ORF">GA0061074_101210</name>
</gene>
<keyword evidence="1" id="KW-1133">Transmembrane helix</keyword>
<dbReference type="AlphaFoldDB" id="A0A1C3YYT0"/>
<organism evidence="2 3">
    <name type="scientific">Weissella bombi</name>
    <dbReference type="NCBI Taxonomy" id="1505725"/>
    <lineage>
        <taxon>Bacteria</taxon>
        <taxon>Bacillati</taxon>
        <taxon>Bacillota</taxon>
        <taxon>Bacilli</taxon>
        <taxon>Lactobacillales</taxon>
        <taxon>Lactobacillaceae</taxon>
        <taxon>Weissella</taxon>
    </lineage>
</organism>
<dbReference type="Pfam" id="PF11188">
    <property type="entry name" value="DUF2975"/>
    <property type="match status" value="1"/>
</dbReference>